<evidence type="ECO:0000313" key="3">
    <source>
        <dbReference type="EMBL" id="MDQ0393746.1"/>
    </source>
</evidence>
<dbReference type="EMBL" id="JAUSVK010000001">
    <property type="protein sequence ID" value="MDQ0393746.1"/>
    <property type="molecule type" value="Genomic_DNA"/>
</dbReference>
<dbReference type="RefSeq" id="WP_307429524.1">
    <property type="nucleotide sequence ID" value="NZ_JAUSVK010000001.1"/>
</dbReference>
<dbReference type="Gene3D" id="3.40.50.720">
    <property type="entry name" value="NAD(P)-binding Rossmann-like Domain"/>
    <property type="match status" value="1"/>
</dbReference>
<protein>
    <submittedName>
        <fullName evidence="3">NADPH:quinone reductase-like Zn-dependent oxidoreductase</fullName>
    </submittedName>
</protein>
<reference evidence="3 4" key="1">
    <citation type="submission" date="2023-07" db="EMBL/GenBank/DDBJ databases">
        <title>Genomic Encyclopedia of Type Strains, Phase IV (KMG-IV): sequencing the most valuable type-strain genomes for metagenomic binning, comparative biology and taxonomic classification.</title>
        <authorList>
            <person name="Goeker M."/>
        </authorList>
    </citation>
    <scope>NUCLEOTIDE SEQUENCE [LARGE SCALE GENOMIC DNA]</scope>
    <source>
        <strain evidence="3 4">DSM 5896</strain>
    </source>
</reference>
<dbReference type="InterPro" id="IPR002364">
    <property type="entry name" value="Quin_OxRdtase/zeta-crystal_CS"/>
</dbReference>
<sequence>MKAIRINGYNATPALEDVEKPAPGPGEVLVRVKAAALNPLDVKLQRGYMDQFFPLQFPYTQGTDLAGEIEQVGPDVQGWAPGDKIVGRTDPTAGGAFAEYAVVPVSHLTKAPSTIAIEDAAGIPTAAGTAWQALFESARLADGQSILIHAGAGGVGSFAIQFARNAGARVFATASGDGVEIARQLGADKVIDYRSEDFTRAVSDVDIVLDTIGGETEQRSYQVLRVGGQLLATALPPDDALAKAHNVSAGFVFHASDAERLRRVVEEIDQRGVKVLLDGKQSLGDFAEAFEHQASGRARGKIIVVID</sequence>
<keyword evidence="4" id="KW-1185">Reference proteome</keyword>
<evidence type="ECO:0000313" key="4">
    <source>
        <dbReference type="Proteomes" id="UP001237448"/>
    </source>
</evidence>
<dbReference type="Pfam" id="PF13602">
    <property type="entry name" value="ADH_zinc_N_2"/>
    <property type="match status" value="1"/>
</dbReference>
<dbReference type="Pfam" id="PF08240">
    <property type="entry name" value="ADH_N"/>
    <property type="match status" value="1"/>
</dbReference>
<feature type="domain" description="Enoyl reductase (ER)" evidence="2">
    <location>
        <begin position="8"/>
        <end position="304"/>
    </location>
</feature>
<dbReference type="SUPFAM" id="SSF50129">
    <property type="entry name" value="GroES-like"/>
    <property type="match status" value="1"/>
</dbReference>
<evidence type="ECO:0000259" key="2">
    <source>
        <dbReference type="SMART" id="SM00829"/>
    </source>
</evidence>
<dbReference type="InterPro" id="IPR020843">
    <property type="entry name" value="ER"/>
</dbReference>
<comment type="caution">
    <text evidence="3">The sequence shown here is derived from an EMBL/GenBank/DDBJ whole genome shotgun (WGS) entry which is preliminary data.</text>
</comment>
<dbReference type="SMART" id="SM00829">
    <property type="entry name" value="PKS_ER"/>
    <property type="match status" value="1"/>
</dbReference>
<dbReference type="Proteomes" id="UP001237448">
    <property type="component" value="Unassembled WGS sequence"/>
</dbReference>
<evidence type="ECO:0000256" key="1">
    <source>
        <dbReference type="ARBA" id="ARBA00023002"/>
    </source>
</evidence>
<dbReference type="InterPro" id="IPR013154">
    <property type="entry name" value="ADH-like_N"/>
</dbReference>
<keyword evidence="1" id="KW-0560">Oxidoreductase</keyword>
<dbReference type="PANTHER" id="PTHR11695:SF294">
    <property type="entry name" value="RETICULON-4-INTERACTING PROTEIN 1, MITOCHONDRIAL"/>
    <property type="match status" value="1"/>
</dbReference>
<dbReference type="SUPFAM" id="SSF51735">
    <property type="entry name" value="NAD(P)-binding Rossmann-fold domains"/>
    <property type="match status" value="1"/>
</dbReference>
<dbReference type="PANTHER" id="PTHR11695">
    <property type="entry name" value="ALCOHOL DEHYDROGENASE RELATED"/>
    <property type="match status" value="1"/>
</dbReference>
<dbReference type="Gene3D" id="3.90.180.10">
    <property type="entry name" value="Medium-chain alcohol dehydrogenases, catalytic domain"/>
    <property type="match status" value="1"/>
</dbReference>
<proteinExistence type="predicted"/>
<name>A0ABU0FGK3_9HYPH</name>
<dbReference type="CDD" id="cd05289">
    <property type="entry name" value="MDR_like_2"/>
    <property type="match status" value="1"/>
</dbReference>
<dbReference type="InterPro" id="IPR036291">
    <property type="entry name" value="NAD(P)-bd_dom_sf"/>
</dbReference>
<dbReference type="InterPro" id="IPR050700">
    <property type="entry name" value="YIM1/Zinc_Alcohol_DH_Fams"/>
</dbReference>
<accession>A0ABU0FGK3</accession>
<gene>
    <name evidence="3" type="ORF">J3R73_003538</name>
</gene>
<organism evidence="3 4">
    <name type="scientific">Labrys monachus</name>
    <dbReference type="NCBI Taxonomy" id="217067"/>
    <lineage>
        <taxon>Bacteria</taxon>
        <taxon>Pseudomonadati</taxon>
        <taxon>Pseudomonadota</taxon>
        <taxon>Alphaproteobacteria</taxon>
        <taxon>Hyphomicrobiales</taxon>
        <taxon>Xanthobacteraceae</taxon>
        <taxon>Labrys</taxon>
    </lineage>
</organism>
<dbReference type="PROSITE" id="PS01162">
    <property type="entry name" value="QOR_ZETA_CRYSTAL"/>
    <property type="match status" value="1"/>
</dbReference>
<dbReference type="InterPro" id="IPR011032">
    <property type="entry name" value="GroES-like_sf"/>
</dbReference>